<sequence length="130" mass="13509">MRKIVLALVALFGFATAAAAQDAAVGVWQTEPDDGAFAHIAISPCGGAFCGVIQRVFDTSGTQIESDNIGLQIVIDMVPNGDGSYNGQVFRPSNGKTYTGKMNVSGDRLELKGCIAGGLLCASQNWVRAG</sequence>
<dbReference type="PANTHER" id="PTHR36919:SF3">
    <property type="entry name" value="BLL5882 PROTEIN"/>
    <property type="match status" value="1"/>
</dbReference>
<dbReference type="EMBL" id="FQXB01000001">
    <property type="protein sequence ID" value="SHG60614.1"/>
    <property type="molecule type" value="Genomic_DNA"/>
</dbReference>
<evidence type="ECO:0000313" key="3">
    <source>
        <dbReference type="EMBL" id="SHG60614.1"/>
    </source>
</evidence>
<organism evidence="3 4">
    <name type="scientific">Cognatiyoonia sediminum</name>
    <dbReference type="NCBI Taxonomy" id="1508389"/>
    <lineage>
        <taxon>Bacteria</taxon>
        <taxon>Pseudomonadati</taxon>
        <taxon>Pseudomonadota</taxon>
        <taxon>Alphaproteobacteria</taxon>
        <taxon>Rhodobacterales</taxon>
        <taxon>Paracoccaceae</taxon>
        <taxon>Cognatiyoonia</taxon>
    </lineage>
</organism>
<proteinExistence type="predicted"/>
<dbReference type="InterPro" id="IPR019223">
    <property type="entry name" value="DUF2147"/>
</dbReference>
<name>A0A1M5L693_9RHOB</name>
<feature type="chain" id="PRO_5009911927" evidence="1">
    <location>
        <begin position="21"/>
        <end position="130"/>
    </location>
</feature>
<gene>
    <name evidence="3" type="ORF">SAMN05444003_0130</name>
</gene>
<dbReference type="PANTHER" id="PTHR36919">
    <property type="entry name" value="BLR1215 PROTEIN"/>
    <property type="match status" value="1"/>
</dbReference>
<dbReference type="STRING" id="1508389.SAMN05444003_0130"/>
<keyword evidence="4" id="KW-1185">Reference proteome</keyword>
<dbReference type="OrthoDB" id="9811671at2"/>
<dbReference type="Gene3D" id="2.40.128.520">
    <property type="match status" value="1"/>
</dbReference>
<feature type="signal peptide" evidence="1">
    <location>
        <begin position="1"/>
        <end position="20"/>
    </location>
</feature>
<protein>
    <submittedName>
        <fullName evidence="3">Uncharacterized conserved protein, DUF2147 family</fullName>
    </submittedName>
</protein>
<keyword evidence="1" id="KW-0732">Signal</keyword>
<dbReference type="AlphaFoldDB" id="A0A1M5L693"/>
<evidence type="ECO:0000259" key="2">
    <source>
        <dbReference type="Pfam" id="PF09917"/>
    </source>
</evidence>
<feature type="domain" description="DUF2147" evidence="2">
    <location>
        <begin position="26"/>
        <end position="128"/>
    </location>
</feature>
<accession>A0A1M5L693</accession>
<dbReference type="Proteomes" id="UP000184074">
    <property type="component" value="Unassembled WGS sequence"/>
</dbReference>
<dbReference type="Pfam" id="PF09917">
    <property type="entry name" value="DUF2147"/>
    <property type="match status" value="1"/>
</dbReference>
<evidence type="ECO:0000256" key="1">
    <source>
        <dbReference type="SAM" id="SignalP"/>
    </source>
</evidence>
<dbReference type="RefSeq" id="WP_072898488.1">
    <property type="nucleotide sequence ID" value="NZ_FQXB01000001.1"/>
</dbReference>
<evidence type="ECO:0000313" key="4">
    <source>
        <dbReference type="Proteomes" id="UP000184074"/>
    </source>
</evidence>
<reference evidence="3 4" key="1">
    <citation type="submission" date="2016-11" db="EMBL/GenBank/DDBJ databases">
        <authorList>
            <person name="Jaros S."/>
            <person name="Januszkiewicz K."/>
            <person name="Wedrychowicz H."/>
        </authorList>
    </citation>
    <scope>NUCLEOTIDE SEQUENCE [LARGE SCALE GENOMIC DNA]</scope>
    <source>
        <strain evidence="3 4">DSM 28715</strain>
    </source>
</reference>